<sequence>MNYCFYSSKEMQGNFGMGCSLFEEQNEMPNRLTQQCCWCCSQPRRDGNLL</sequence>
<evidence type="ECO:0000313" key="1">
    <source>
        <dbReference type="EMBL" id="MBX37979.1"/>
    </source>
</evidence>
<dbReference type="EMBL" id="GGEC01057495">
    <property type="protein sequence ID" value="MBX37979.1"/>
    <property type="molecule type" value="Transcribed_RNA"/>
</dbReference>
<reference evidence="1" key="1">
    <citation type="submission" date="2018-02" db="EMBL/GenBank/DDBJ databases">
        <title>Rhizophora mucronata_Transcriptome.</title>
        <authorList>
            <person name="Meera S.P."/>
            <person name="Sreeshan A."/>
            <person name="Augustine A."/>
        </authorList>
    </citation>
    <scope>NUCLEOTIDE SEQUENCE</scope>
    <source>
        <tissue evidence="1">Leaf</tissue>
    </source>
</reference>
<name>A0A2P2N648_RHIMU</name>
<organism evidence="1">
    <name type="scientific">Rhizophora mucronata</name>
    <name type="common">Asiatic mangrove</name>
    <dbReference type="NCBI Taxonomy" id="61149"/>
    <lineage>
        <taxon>Eukaryota</taxon>
        <taxon>Viridiplantae</taxon>
        <taxon>Streptophyta</taxon>
        <taxon>Embryophyta</taxon>
        <taxon>Tracheophyta</taxon>
        <taxon>Spermatophyta</taxon>
        <taxon>Magnoliopsida</taxon>
        <taxon>eudicotyledons</taxon>
        <taxon>Gunneridae</taxon>
        <taxon>Pentapetalae</taxon>
        <taxon>rosids</taxon>
        <taxon>fabids</taxon>
        <taxon>Malpighiales</taxon>
        <taxon>Rhizophoraceae</taxon>
        <taxon>Rhizophora</taxon>
    </lineage>
</organism>
<dbReference type="AlphaFoldDB" id="A0A2P2N648"/>
<proteinExistence type="predicted"/>
<protein>
    <submittedName>
        <fullName evidence="1">Uncharacterized protein</fullName>
    </submittedName>
</protein>
<accession>A0A2P2N648</accession>